<accession>A0A0G4FVB8</accession>
<evidence type="ECO:0000313" key="3">
    <source>
        <dbReference type="EMBL" id="CEM18907.1"/>
    </source>
</evidence>
<feature type="compositionally biased region" description="Low complexity" evidence="1">
    <location>
        <begin position="353"/>
        <end position="371"/>
    </location>
</feature>
<keyword evidence="2" id="KW-0732">Signal</keyword>
<feature type="region of interest" description="Disordered" evidence="1">
    <location>
        <begin position="162"/>
        <end position="193"/>
    </location>
</feature>
<feature type="compositionally biased region" description="Low complexity" evidence="1">
    <location>
        <begin position="399"/>
        <end position="418"/>
    </location>
</feature>
<dbReference type="VEuPathDB" id="CryptoDB:Cvel_3798"/>
<reference evidence="3" key="1">
    <citation type="submission" date="2014-11" db="EMBL/GenBank/DDBJ databases">
        <authorList>
            <person name="Otto D Thomas"/>
            <person name="Naeem Raeece"/>
        </authorList>
    </citation>
    <scope>NUCLEOTIDE SEQUENCE</scope>
</reference>
<gene>
    <name evidence="3" type="ORF">Cvel_3798</name>
</gene>
<feature type="signal peptide" evidence="2">
    <location>
        <begin position="1"/>
        <end position="19"/>
    </location>
</feature>
<evidence type="ECO:0000256" key="1">
    <source>
        <dbReference type="SAM" id="MobiDB-lite"/>
    </source>
</evidence>
<proteinExistence type="predicted"/>
<feature type="compositionally biased region" description="Low complexity" evidence="1">
    <location>
        <begin position="168"/>
        <end position="184"/>
    </location>
</feature>
<feature type="region of interest" description="Disordered" evidence="1">
    <location>
        <begin position="551"/>
        <end position="576"/>
    </location>
</feature>
<dbReference type="EMBL" id="CDMZ01000661">
    <property type="protein sequence ID" value="CEM18907.1"/>
    <property type="molecule type" value="Genomic_DNA"/>
</dbReference>
<sequence>MRFVGGCLSFLLLALPAVCQEGCPLVSGLEGSCADDNAYLDCGLKKLLDSPRAAAMMRCPFVTRDEKACTELPALYSACCKECSSRAEPPEGQTCADDPTQVIPILKSQDMTCTSALDLIPCNMLKADKDLESTIMTGCAKTWFERCATAEEKETHLCNAQGEGDGGESTVTAAQAAAETPAEGGEAEGGTGVQEEGVERCVNMDSGIDADIKQLLEQPTATSMLRCNMLAMDGSTACEQMPSLYEVCGTICERASGPAPEGITTGNSGELVPALLNETFTCESVVGLVPCNLMTRLPQLSDLSQSFQTNCKQTYYDVCASEEEKATLGCSSVPPSASSGDVEEAETEGGETGTTPADSAPVATSSPAPAASEEEAGSETGEVPTEEDPTTAPAGETVAPTPAASEPTASSEDAAAAECTDEDEEIDGIAKSMLRGGDASLYMQCWAMTEDACSAIPEIYSQCCDHCKEMSGDPPAGQACGNDENVLDTLLGQTFTCSSLISLMDCYTMQMPLLSEFYASFQETCKLTFYSECATEEEKANHVCANAGVVVPGGQTDDTEEGEEENEGSSSRRDPQQDAIKDFQDEFAHIPNPKERTAGARGAAASISLLLLVVAPLVSLSAFR</sequence>
<protein>
    <submittedName>
        <fullName evidence="3">Uncharacterized protein</fullName>
    </submittedName>
</protein>
<name>A0A0G4FVB8_9ALVE</name>
<feature type="chain" id="PRO_5005189320" evidence="2">
    <location>
        <begin position="20"/>
        <end position="624"/>
    </location>
</feature>
<organism evidence="3">
    <name type="scientific">Chromera velia CCMP2878</name>
    <dbReference type="NCBI Taxonomy" id="1169474"/>
    <lineage>
        <taxon>Eukaryota</taxon>
        <taxon>Sar</taxon>
        <taxon>Alveolata</taxon>
        <taxon>Colpodellida</taxon>
        <taxon>Chromeraceae</taxon>
        <taxon>Chromera</taxon>
    </lineage>
</organism>
<dbReference type="AlphaFoldDB" id="A0A0G4FVB8"/>
<feature type="region of interest" description="Disordered" evidence="1">
    <location>
        <begin position="327"/>
        <end position="423"/>
    </location>
</feature>
<feature type="compositionally biased region" description="Polar residues" evidence="1">
    <location>
        <begin position="329"/>
        <end position="339"/>
    </location>
</feature>
<feature type="compositionally biased region" description="Acidic residues" evidence="1">
    <location>
        <begin position="557"/>
        <end position="567"/>
    </location>
</feature>
<evidence type="ECO:0000256" key="2">
    <source>
        <dbReference type="SAM" id="SignalP"/>
    </source>
</evidence>